<dbReference type="PANTHER" id="PTHR35841:SF1">
    <property type="entry name" value="PHOSPHONATES-BINDING PERIPLASMIC PROTEIN"/>
    <property type="match status" value="1"/>
</dbReference>
<reference evidence="4 5" key="1">
    <citation type="journal article" date="2010" name="Int. J. Syst. Evol. Microbiol.">
        <title>Reclassification of Herbaspirillum putei as a later heterotypic synonym of Herbaspirillum huttiense, with the description of H. huttiense subsp. huttiense subsp. nov. and H. huttiense subsp. putei subsp. nov., comb. nov., and description of Herbaspirillum aquaticum sp. nov.</title>
        <authorList>
            <person name="Dobritsa A.P."/>
            <person name="Reddy M.C."/>
            <person name="Samadpour M."/>
        </authorList>
    </citation>
    <scope>NUCLEOTIDE SEQUENCE [LARGE SCALE GENOMIC DNA]</scope>
    <source>
        <strain evidence="4 5">IEH 4430</strain>
    </source>
</reference>
<keyword evidence="5" id="KW-1185">Reference proteome</keyword>
<sequence>MKKLASALLSVLLAAVCSIGHASSNPDPETLKVALLPDENASTVIKNNKPLEIYLEKELGKKIELVVTTDYSSMIEAMRHGRIDMAYFGPLSYVLAKQKSDIEPFAAMKQKGSTTYQSVLIANTGAGIAKISDIVNKNVAYGDKASTSSHLIPKSILAENGLKAGENYREHFAGSHDAVAMAVQNGHAQAGGLSKPIFESLVQRGLVDPNKVKVLAESKPYPQYPWTMRSNLKPELKEKIRAAFLNLKDPEVLKPFKADGFGPISDKDYDVVRSLGTLLKLDLSKF</sequence>
<accession>A0A225SLW7</accession>
<dbReference type="EMBL" id="NJGV01000033">
    <property type="protein sequence ID" value="OWY31952.1"/>
    <property type="molecule type" value="Genomic_DNA"/>
</dbReference>
<keyword evidence="2 3" id="KW-0732">Signal</keyword>
<dbReference type="NCBIfam" id="TIGR01098">
    <property type="entry name" value="3A0109s03R"/>
    <property type="match status" value="1"/>
</dbReference>
<dbReference type="CDD" id="cd13572">
    <property type="entry name" value="PBP2_PnhD_2"/>
    <property type="match status" value="1"/>
</dbReference>
<dbReference type="AlphaFoldDB" id="A0A225SLW7"/>
<feature type="chain" id="PRO_5012759245" evidence="3">
    <location>
        <begin position="23"/>
        <end position="286"/>
    </location>
</feature>
<comment type="similarity">
    <text evidence="1">Belongs to the phosphate/phosphite/phosphonate binding protein family.</text>
</comment>
<comment type="caution">
    <text evidence="4">The sequence shown here is derived from an EMBL/GenBank/DDBJ whole genome shotgun (WGS) entry which is preliminary data.</text>
</comment>
<dbReference type="Pfam" id="PF12974">
    <property type="entry name" value="Phosphonate-bd"/>
    <property type="match status" value="1"/>
</dbReference>
<evidence type="ECO:0000256" key="1">
    <source>
        <dbReference type="ARBA" id="ARBA00007162"/>
    </source>
</evidence>
<proteinExistence type="inferred from homology"/>
<dbReference type="GO" id="GO:0055085">
    <property type="term" value="P:transmembrane transport"/>
    <property type="evidence" value="ECO:0007669"/>
    <property type="project" value="InterPro"/>
</dbReference>
<organism evidence="4 5">
    <name type="scientific">Herbaspirillum aquaticum</name>
    <dbReference type="NCBI Taxonomy" id="568783"/>
    <lineage>
        <taxon>Bacteria</taxon>
        <taxon>Pseudomonadati</taxon>
        <taxon>Pseudomonadota</taxon>
        <taxon>Betaproteobacteria</taxon>
        <taxon>Burkholderiales</taxon>
        <taxon>Oxalobacteraceae</taxon>
        <taxon>Herbaspirillum</taxon>
    </lineage>
</organism>
<dbReference type="Gene3D" id="3.40.190.10">
    <property type="entry name" value="Periplasmic binding protein-like II"/>
    <property type="match status" value="2"/>
</dbReference>
<gene>
    <name evidence="4" type="ORF">CEJ45_23665</name>
</gene>
<evidence type="ECO:0000313" key="4">
    <source>
        <dbReference type="EMBL" id="OWY31952.1"/>
    </source>
</evidence>
<dbReference type="GeneID" id="90164821"/>
<evidence type="ECO:0000313" key="5">
    <source>
        <dbReference type="Proteomes" id="UP000214747"/>
    </source>
</evidence>
<dbReference type="PANTHER" id="PTHR35841">
    <property type="entry name" value="PHOSPHONATES-BINDING PERIPLASMIC PROTEIN"/>
    <property type="match status" value="1"/>
</dbReference>
<evidence type="ECO:0000256" key="3">
    <source>
        <dbReference type="SAM" id="SignalP"/>
    </source>
</evidence>
<dbReference type="Proteomes" id="UP000214747">
    <property type="component" value="Unassembled WGS sequence"/>
</dbReference>
<dbReference type="SUPFAM" id="SSF53850">
    <property type="entry name" value="Periplasmic binding protein-like II"/>
    <property type="match status" value="1"/>
</dbReference>
<dbReference type="GO" id="GO:0043190">
    <property type="term" value="C:ATP-binding cassette (ABC) transporter complex"/>
    <property type="evidence" value="ECO:0007669"/>
    <property type="project" value="InterPro"/>
</dbReference>
<evidence type="ECO:0000256" key="2">
    <source>
        <dbReference type="ARBA" id="ARBA00022729"/>
    </source>
</evidence>
<feature type="signal peptide" evidence="3">
    <location>
        <begin position="1"/>
        <end position="22"/>
    </location>
</feature>
<name>A0A225SLW7_9BURK</name>
<dbReference type="RefSeq" id="WP_088757440.1">
    <property type="nucleotide sequence ID" value="NZ_JARJFG010000065.1"/>
</dbReference>
<protein>
    <submittedName>
        <fullName evidence="4">Phosphate ABC transporter substrate-binding protein</fullName>
    </submittedName>
</protein>
<dbReference type="InterPro" id="IPR005770">
    <property type="entry name" value="PhnD"/>
</dbReference>